<name>A0ABW2Q7V4_9MICO</name>
<evidence type="ECO:0000313" key="4">
    <source>
        <dbReference type="EMBL" id="MFC7404837.1"/>
    </source>
</evidence>
<dbReference type="EMBL" id="JBHTCQ010000001">
    <property type="protein sequence ID" value="MFC7404837.1"/>
    <property type="molecule type" value="Genomic_DNA"/>
</dbReference>
<dbReference type="PANTHER" id="PTHR21666:SF270">
    <property type="entry name" value="MUREIN HYDROLASE ACTIVATOR ENVC"/>
    <property type="match status" value="1"/>
</dbReference>
<protein>
    <submittedName>
        <fullName evidence="4">Peptidase inhibitor family I36 protein</fullName>
    </submittedName>
</protein>
<dbReference type="InterPro" id="IPR050570">
    <property type="entry name" value="Cell_wall_metabolism_enzyme"/>
</dbReference>
<dbReference type="PANTHER" id="PTHR21666">
    <property type="entry name" value="PEPTIDASE-RELATED"/>
    <property type="match status" value="1"/>
</dbReference>
<feature type="signal peptide" evidence="2">
    <location>
        <begin position="1"/>
        <end position="34"/>
    </location>
</feature>
<feature type="region of interest" description="Disordered" evidence="1">
    <location>
        <begin position="277"/>
        <end position="307"/>
    </location>
</feature>
<dbReference type="SUPFAM" id="SSF51261">
    <property type="entry name" value="Duplicated hybrid motif"/>
    <property type="match status" value="1"/>
</dbReference>
<keyword evidence="5" id="KW-1185">Reference proteome</keyword>
<accession>A0ABW2Q7V4</accession>
<feature type="chain" id="PRO_5046596850" evidence="2">
    <location>
        <begin position="35"/>
        <end position="307"/>
    </location>
</feature>
<dbReference type="Proteomes" id="UP001596455">
    <property type="component" value="Unassembled WGS sequence"/>
</dbReference>
<dbReference type="InterPro" id="IPR016047">
    <property type="entry name" value="M23ase_b-sheet_dom"/>
</dbReference>
<feature type="domain" description="M23ase beta-sheet core" evidence="3">
    <location>
        <begin position="185"/>
        <end position="277"/>
    </location>
</feature>
<keyword evidence="2" id="KW-0732">Signal</keyword>
<dbReference type="Pfam" id="PF01551">
    <property type="entry name" value="Peptidase_M23"/>
    <property type="match status" value="1"/>
</dbReference>
<dbReference type="RefSeq" id="WP_382392611.1">
    <property type="nucleotide sequence ID" value="NZ_JBHTCQ010000001.1"/>
</dbReference>
<gene>
    <name evidence="4" type="ORF">ACFQQL_06925</name>
</gene>
<dbReference type="Gene3D" id="2.70.70.10">
    <property type="entry name" value="Glucose Permease (Domain IIA)"/>
    <property type="match status" value="1"/>
</dbReference>
<feature type="compositionally biased region" description="Polar residues" evidence="1">
    <location>
        <begin position="294"/>
        <end position="307"/>
    </location>
</feature>
<dbReference type="CDD" id="cd12797">
    <property type="entry name" value="M23_peptidase"/>
    <property type="match status" value="1"/>
</dbReference>
<proteinExistence type="predicted"/>
<dbReference type="Pfam" id="PF03995">
    <property type="entry name" value="Inhibitor_I36"/>
    <property type="match status" value="1"/>
</dbReference>
<comment type="caution">
    <text evidence="4">The sequence shown here is derived from an EMBL/GenBank/DDBJ whole genome shotgun (WGS) entry which is preliminary data.</text>
</comment>
<reference evidence="5" key="1">
    <citation type="journal article" date="2019" name="Int. J. Syst. Evol. Microbiol.">
        <title>The Global Catalogue of Microorganisms (GCM) 10K type strain sequencing project: providing services to taxonomists for standard genome sequencing and annotation.</title>
        <authorList>
            <consortium name="The Broad Institute Genomics Platform"/>
            <consortium name="The Broad Institute Genome Sequencing Center for Infectious Disease"/>
            <person name="Wu L."/>
            <person name="Ma J."/>
        </authorList>
    </citation>
    <scope>NUCLEOTIDE SEQUENCE [LARGE SCALE GENOMIC DNA]</scope>
    <source>
        <strain evidence="5">JCM 1490</strain>
    </source>
</reference>
<evidence type="ECO:0000259" key="3">
    <source>
        <dbReference type="Pfam" id="PF01551"/>
    </source>
</evidence>
<evidence type="ECO:0000256" key="1">
    <source>
        <dbReference type="SAM" id="MobiDB-lite"/>
    </source>
</evidence>
<organism evidence="4 5">
    <name type="scientific">Georgenia alba</name>
    <dbReference type="NCBI Taxonomy" id="2233858"/>
    <lineage>
        <taxon>Bacteria</taxon>
        <taxon>Bacillati</taxon>
        <taxon>Actinomycetota</taxon>
        <taxon>Actinomycetes</taxon>
        <taxon>Micrococcales</taxon>
        <taxon>Bogoriellaceae</taxon>
        <taxon>Georgenia</taxon>
    </lineage>
</organism>
<dbReference type="InterPro" id="IPR011055">
    <property type="entry name" value="Dup_hybrid_motif"/>
</dbReference>
<evidence type="ECO:0000313" key="5">
    <source>
        <dbReference type="Proteomes" id="UP001596455"/>
    </source>
</evidence>
<sequence length="307" mass="32934">MHETQPTRDARTRRLATPAAVLAALFGMVLAVFAAVPAQAAEARNGVCERGEFCLYYNSNQRGSVSDFNTSIDDYGDSQPTCYEFRGPGNGRGNCVKNDSASAWNRMNRDVTVFYNSGYGGPSQTIESGNREQFGSAVYNENASHRIGGGGGNNPGSQPMSEGLYGDTRGYLTTGFDGYENTPGRHEGIDFARGYGSAVHALVQGWVVRVAEDEGGDGLGTLAVYNERQDTTIVLLHADALNSVDVGDFVERGQQIATEADLGAGATHTHVEMRPGRQTHAADSTGDPVLDNPDPTSFWNRNGYTEE</sequence>
<evidence type="ECO:0000256" key="2">
    <source>
        <dbReference type="SAM" id="SignalP"/>
    </source>
</evidence>